<evidence type="ECO:0000313" key="9">
    <source>
        <dbReference type="EMBL" id="MBB5620445.1"/>
    </source>
</evidence>
<comment type="function">
    <text evidence="2">Exopeptidase that catalyzes the hydrolytic cleavage of multi-L-arginyl-poly-L-aspartic acid (cyanophycin; a water-insoluble reserve polymer) into aspartate-arginine dipeptides.</text>
</comment>
<dbReference type="CDD" id="cd03145">
    <property type="entry name" value="GAT1_cyanophycinase"/>
    <property type="match status" value="1"/>
</dbReference>
<evidence type="ECO:0000256" key="4">
    <source>
        <dbReference type="ARBA" id="ARBA00013115"/>
    </source>
</evidence>
<dbReference type="GO" id="GO:0004180">
    <property type="term" value="F:carboxypeptidase activity"/>
    <property type="evidence" value="ECO:0007669"/>
    <property type="project" value="UniProtKB-KW"/>
</dbReference>
<dbReference type="GO" id="GO:0008241">
    <property type="term" value="F:peptidyl-dipeptidase activity"/>
    <property type="evidence" value="ECO:0007669"/>
    <property type="project" value="UniProtKB-EC"/>
</dbReference>
<dbReference type="GO" id="GO:0008236">
    <property type="term" value="F:serine-type peptidase activity"/>
    <property type="evidence" value="ECO:0007669"/>
    <property type="project" value="UniProtKB-KW"/>
</dbReference>
<dbReference type="PANTHER" id="PTHR36175:SF1">
    <property type="entry name" value="CYANOPHYCINASE"/>
    <property type="match status" value="1"/>
</dbReference>
<comment type="catalytic activity">
    <reaction evidence="1">
        <text>[L-4-(L-arginin-2-N-yl)aspartate](n) + H2O = [L-4-(L-arginin-2-N-yl)aspartate](n-1) + L-4-(L-arginin-2-N-yl)aspartate</text>
        <dbReference type="Rhea" id="RHEA:12845"/>
        <dbReference type="Rhea" id="RHEA-COMP:13728"/>
        <dbReference type="Rhea" id="RHEA-COMP:13734"/>
        <dbReference type="ChEBI" id="CHEBI:15377"/>
        <dbReference type="ChEBI" id="CHEBI:137986"/>
        <dbReference type="ChEBI" id="CHEBI:137991"/>
        <dbReference type="EC" id="3.4.15.6"/>
    </reaction>
</comment>
<dbReference type="GO" id="GO:0006508">
    <property type="term" value="P:proteolysis"/>
    <property type="evidence" value="ECO:0007669"/>
    <property type="project" value="UniProtKB-KW"/>
</dbReference>
<keyword evidence="7 9" id="KW-0378">Hydrolase</keyword>
<evidence type="ECO:0000256" key="8">
    <source>
        <dbReference type="ARBA" id="ARBA00022825"/>
    </source>
</evidence>
<accession>A0A7W8YS40</accession>
<dbReference type="RefSeq" id="WP_183866472.1">
    <property type="nucleotide sequence ID" value="NZ_JACHCF010000003.1"/>
</dbReference>
<organism evidence="9 10">
    <name type="scientific">Pedobacter cryoconitis</name>
    <dbReference type="NCBI Taxonomy" id="188932"/>
    <lineage>
        <taxon>Bacteria</taxon>
        <taxon>Pseudomonadati</taxon>
        <taxon>Bacteroidota</taxon>
        <taxon>Sphingobacteriia</taxon>
        <taxon>Sphingobacteriales</taxon>
        <taxon>Sphingobacteriaceae</taxon>
        <taxon>Pedobacter</taxon>
    </lineage>
</organism>
<evidence type="ECO:0000256" key="7">
    <source>
        <dbReference type="ARBA" id="ARBA00022801"/>
    </source>
</evidence>
<dbReference type="InterPro" id="IPR029062">
    <property type="entry name" value="Class_I_gatase-like"/>
</dbReference>
<dbReference type="InterPro" id="IPR005320">
    <property type="entry name" value="Peptidase_S51"/>
</dbReference>
<evidence type="ECO:0000256" key="5">
    <source>
        <dbReference type="ARBA" id="ARBA00015719"/>
    </source>
</evidence>
<reference evidence="9 10" key="1">
    <citation type="submission" date="2020-08" db="EMBL/GenBank/DDBJ databases">
        <title>Genomic Encyclopedia of Type Strains, Phase IV (KMG-V): Genome sequencing to study the core and pangenomes of soil and plant-associated prokaryotes.</title>
        <authorList>
            <person name="Whitman W."/>
        </authorList>
    </citation>
    <scope>NUCLEOTIDE SEQUENCE [LARGE SCALE GENOMIC DNA]</scope>
    <source>
        <strain evidence="9 10">MP7CTX6</strain>
    </source>
</reference>
<dbReference type="EC" id="3.4.15.6" evidence="4"/>
<evidence type="ECO:0000256" key="1">
    <source>
        <dbReference type="ARBA" id="ARBA00001092"/>
    </source>
</evidence>
<dbReference type="PANTHER" id="PTHR36175">
    <property type="entry name" value="CYANOPHYCINASE"/>
    <property type="match status" value="1"/>
</dbReference>
<keyword evidence="9" id="KW-0121">Carboxypeptidase</keyword>
<comment type="caution">
    <text evidence="9">The sequence shown here is derived from an EMBL/GenBank/DDBJ whole genome shotgun (WGS) entry which is preliminary data.</text>
</comment>
<gene>
    <name evidence="9" type="ORF">HDE69_001494</name>
</gene>
<evidence type="ECO:0000313" key="10">
    <source>
        <dbReference type="Proteomes" id="UP000537718"/>
    </source>
</evidence>
<dbReference type="Pfam" id="PF03575">
    <property type="entry name" value="Peptidase_S51"/>
    <property type="match status" value="1"/>
</dbReference>
<keyword evidence="8" id="KW-0720">Serine protease</keyword>
<protein>
    <recommendedName>
        <fullName evidence="5">Cyanophycinase</fullName>
        <ecNumber evidence="4">3.4.15.6</ecNumber>
    </recommendedName>
</protein>
<dbReference type="AlphaFoldDB" id="A0A7W8YS40"/>
<evidence type="ECO:0000256" key="3">
    <source>
        <dbReference type="ARBA" id="ARBA00006534"/>
    </source>
</evidence>
<dbReference type="EMBL" id="JACHCF010000003">
    <property type="protein sequence ID" value="MBB5620445.1"/>
    <property type="molecule type" value="Genomic_DNA"/>
</dbReference>
<dbReference type="Gene3D" id="3.40.50.880">
    <property type="match status" value="1"/>
</dbReference>
<dbReference type="SUPFAM" id="SSF52317">
    <property type="entry name" value="Class I glutamine amidotransferase-like"/>
    <property type="match status" value="1"/>
</dbReference>
<name>A0A7W8YS40_9SPHI</name>
<sequence length="294" mass="32281">MITSKIQLRIQALTFLFLLFVVNSSFAQYKNKPAIPVLSKGSLFIIGGGDRSPELINTLIKTANLRPNDYIVVLPMATAEPEASFEAIKSQLSAAAKNNIYSFNFAGEKVRDQSWLDSLAGARLVFITGGDQSRFMKVVLNTPVYGAIHKAYQNGATIAGTSAGAAVMSKHMITGNQLLDTNYRETFNKLRADNIEFESGMGLLDSVIIDQHFIKRSRYNRLLSALTAYPGYDCIGIDEGTAIIVQGKKITVAGVSQVICVADPEKVKIRENHLITFENLRFSVYGAGDQFKLK</sequence>
<evidence type="ECO:0000256" key="6">
    <source>
        <dbReference type="ARBA" id="ARBA00022670"/>
    </source>
</evidence>
<comment type="similarity">
    <text evidence="3">Belongs to the peptidase S51 family.</text>
</comment>
<keyword evidence="6" id="KW-0645">Protease</keyword>
<dbReference type="InterPro" id="IPR011811">
    <property type="entry name" value="Peptidase_S51_cyanophycinase"/>
</dbReference>
<dbReference type="Proteomes" id="UP000537718">
    <property type="component" value="Unassembled WGS sequence"/>
</dbReference>
<dbReference type="NCBIfam" id="TIGR02069">
    <property type="entry name" value="cyanophycinase"/>
    <property type="match status" value="1"/>
</dbReference>
<proteinExistence type="inferred from homology"/>
<evidence type="ECO:0000256" key="2">
    <source>
        <dbReference type="ARBA" id="ARBA00002039"/>
    </source>
</evidence>